<feature type="region of interest" description="Disordered" evidence="2">
    <location>
        <begin position="84"/>
        <end position="144"/>
    </location>
</feature>
<dbReference type="GO" id="GO:0006457">
    <property type="term" value="P:protein folding"/>
    <property type="evidence" value="ECO:0007669"/>
    <property type="project" value="InterPro"/>
</dbReference>
<dbReference type="PANTHER" id="PTHR24078">
    <property type="entry name" value="DNAJ HOMOLOG SUBFAMILY C MEMBER"/>
    <property type="match status" value="1"/>
</dbReference>
<feature type="compositionally biased region" description="Basic residues" evidence="2">
    <location>
        <begin position="135"/>
        <end position="144"/>
    </location>
</feature>
<dbReference type="AlphaFoldDB" id="A0A7S4K5R3"/>
<dbReference type="InterPro" id="IPR051339">
    <property type="entry name" value="DnaJ_subfamily_B"/>
</dbReference>
<proteinExistence type="predicted"/>
<dbReference type="InterPro" id="IPR008971">
    <property type="entry name" value="HSP40/DnaJ_pept-bd"/>
</dbReference>
<feature type="domain" description="Chaperone DnaJ C-terminal" evidence="3">
    <location>
        <begin position="3"/>
        <end position="114"/>
    </location>
</feature>
<evidence type="ECO:0000313" key="4">
    <source>
        <dbReference type="EMBL" id="CAE2283857.1"/>
    </source>
</evidence>
<dbReference type="Pfam" id="PF01556">
    <property type="entry name" value="DnaJ_C"/>
    <property type="match status" value="1"/>
</dbReference>
<keyword evidence="1" id="KW-0143">Chaperone</keyword>
<dbReference type="GO" id="GO:0005829">
    <property type="term" value="C:cytosol"/>
    <property type="evidence" value="ECO:0007669"/>
    <property type="project" value="TreeGrafter"/>
</dbReference>
<accession>A0A7S4K5R3</accession>
<dbReference type="Gene3D" id="2.60.260.20">
    <property type="entry name" value="Urease metallochaperone UreE, N-terminal domain"/>
    <property type="match status" value="1"/>
</dbReference>
<protein>
    <recommendedName>
        <fullName evidence="3">Chaperone DnaJ C-terminal domain-containing protein</fullName>
    </recommendedName>
</protein>
<dbReference type="InterPro" id="IPR002939">
    <property type="entry name" value="DnaJ_C"/>
</dbReference>
<evidence type="ECO:0000259" key="3">
    <source>
        <dbReference type="Pfam" id="PF01556"/>
    </source>
</evidence>
<dbReference type="GO" id="GO:0051082">
    <property type="term" value="F:unfolded protein binding"/>
    <property type="evidence" value="ECO:0007669"/>
    <property type="project" value="InterPro"/>
</dbReference>
<gene>
    <name evidence="4" type="ORF">OAUR00152_LOCUS39197</name>
</gene>
<dbReference type="PANTHER" id="PTHR24078:SF553">
    <property type="entry name" value="DNAJ HOMOLOG SUBFAMILY B MEMBER 5"/>
    <property type="match status" value="1"/>
</dbReference>
<dbReference type="GO" id="GO:0051087">
    <property type="term" value="F:protein-folding chaperone binding"/>
    <property type="evidence" value="ECO:0007669"/>
    <property type="project" value="TreeGrafter"/>
</dbReference>
<dbReference type="EMBL" id="HBKQ01057346">
    <property type="protein sequence ID" value="CAE2283857.1"/>
    <property type="molecule type" value="Transcribed_RNA"/>
</dbReference>
<name>A0A7S4K5R3_9STRA</name>
<dbReference type="SUPFAM" id="SSF49493">
    <property type="entry name" value="HSP40/DnaJ peptide-binding domain"/>
    <property type="match status" value="1"/>
</dbReference>
<organism evidence="4">
    <name type="scientific">Odontella aurita</name>
    <dbReference type="NCBI Taxonomy" id="265563"/>
    <lineage>
        <taxon>Eukaryota</taxon>
        <taxon>Sar</taxon>
        <taxon>Stramenopiles</taxon>
        <taxon>Ochrophyta</taxon>
        <taxon>Bacillariophyta</taxon>
        <taxon>Mediophyceae</taxon>
        <taxon>Biddulphiophycidae</taxon>
        <taxon>Eupodiscales</taxon>
        <taxon>Odontellaceae</taxon>
        <taxon>Odontella</taxon>
    </lineage>
</organism>
<evidence type="ECO:0000256" key="1">
    <source>
        <dbReference type="ARBA" id="ARBA00023186"/>
    </source>
</evidence>
<sequence>MRGWKGGTKVTFSGAEPGVDVVFVIGEGKNDRFTRDGDDLETTATISKSTAKKGGSILIKPLGKGELPVLVKIKPGEIESDGQVLTVKGRGWPRRGSLGPGEAPKGDLRVVFRLKADKKKRKNSSSAEHVDRERRSTRKAKKRR</sequence>
<evidence type="ECO:0000256" key="2">
    <source>
        <dbReference type="SAM" id="MobiDB-lite"/>
    </source>
</evidence>
<reference evidence="4" key="1">
    <citation type="submission" date="2021-01" db="EMBL/GenBank/DDBJ databases">
        <authorList>
            <person name="Corre E."/>
            <person name="Pelletier E."/>
            <person name="Niang G."/>
            <person name="Scheremetjew M."/>
            <person name="Finn R."/>
            <person name="Kale V."/>
            <person name="Holt S."/>
            <person name="Cochrane G."/>
            <person name="Meng A."/>
            <person name="Brown T."/>
            <person name="Cohen L."/>
        </authorList>
    </citation>
    <scope>NUCLEOTIDE SEQUENCE</scope>
    <source>
        <strain evidence="4">Isolate 1302-5</strain>
    </source>
</reference>